<protein>
    <submittedName>
        <fullName evidence="3">Uncharacterized protein</fullName>
    </submittedName>
</protein>
<feature type="compositionally biased region" description="Polar residues" evidence="2">
    <location>
        <begin position="416"/>
        <end position="435"/>
    </location>
</feature>
<reference evidence="3 4" key="1">
    <citation type="submission" date="2019-12" db="EMBL/GenBank/DDBJ databases">
        <authorList>
            <person name="Floudas D."/>
            <person name="Bentzer J."/>
            <person name="Ahren D."/>
            <person name="Johansson T."/>
            <person name="Persson P."/>
            <person name="Tunlid A."/>
        </authorList>
    </citation>
    <scope>NUCLEOTIDE SEQUENCE [LARGE SCALE GENOMIC DNA]</scope>
    <source>
        <strain evidence="3 4">CBS 102.39</strain>
    </source>
</reference>
<name>A0A8H4VPW3_9AGAR</name>
<keyword evidence="1" id="KW-0175">Coiled coil</keyword>
<feature type="compositionally biased region" description="Polar residues" evidence="2">
    <location>
        <begin position="197"/>
        <end position="207"/>
    </location>
</feature>
<comment type="caution">
    <text evidence="3">The sequence shown here is derived from an EMBL/GenBank/DDBJ whole genome shotgun (WGS) entry which is preliminary data.</text>
</comment>
<dbReference type="Proteomes" id="UP000521872">
    <property type="component" value="Unassembled WGS sequence"/>
</dbReference>
<feature type="compositionally biased region" description="Acidic residues" evidence="2">
    <location>
        <begin position="335"/>
        <end position="344"/>
    </location>
</feature>
<organism evidence="3 4">
    <name type="scientific">Agrocybe pediades</name>
    <dbReference type="NCBI Taxonomy" id="84607"/>
    <lineage>
        <taxon>Eukaryota</taxon>
        <taxon>Fungi</taxon>
        <taxon>Dikarya</taxon>
        <taxon>Basidiomycota</taxon>
        <taxon>Agaricomycotina</taxon>
        <taxon>Agaricomycetes</taxon>
        <taxon>Agaricomycetidae</taxon>
        <taxon>Agaricales</taxon>
        <taxon>Agaricineae</taxon>
        <taxon>Strophariaceae</taxon>
        <taxon>Agrocybe</taxon>
    </lineage>
</organism>
<evidence type="ECO:0000256" key="2">
    <source>
        <dbReference type="SAM" id="MobiDB-lite"/>
    </source>
</evidence>
<dbReference type="EMBL" id="JAACJL010000030">
    <property type="protein sequence ID" value="KAF4617667.1"/>
    <property type="molecule type" value="Genomic_DNA"/>
</dbReference>
<feature type="coiled-coil region" evidence="1">
    <location>
        <begin position="85"/>
        <end position="119"/>
    </location>
</feature>
<keyword evidence="4" id="KW-1185">Reference proteome</keyword>
<feature type="region of interest" description="Disordered" evidence="2">
    <location>
        <begin position="151"/>
        <end position="273"/>
    </location>
</feature>
<evidence type="ECO:0000313" key="3">
    <source>
        <dbReference type="EMBL" id="KAF4617667.1"/>
    </source>
</evidence>
<gene>
    <name evidence="3" type="ORF">D9613_005876</name>
</gene>
<evidence type="ECO:0000256" key="1">
    <source>
        <dbReference type="SAM" id="Coils"/>
    </source>
</evidence>
<feature type="compositionally biased region" description="Basic residues" evidence="2">
    <location>
        <begin position="210"/>
        <end position="226"/>
    </location>
</feature>
<feature type="compositionally biased region" description="Acidic residues" evidence="2">
    <location>
        <begin position="387"/>
        <end position="400"/>
    </location>
</feature>
<feature type="compositionally biased region" description="Low complexity" evidence="2">
    <location>
        <begin position="165"/>
        <end position="177"/>
    </location>
</feature>
<evidence type="ECO:0000313" key="4">
    <source>
        <dbReference type="Proteomes" id="UP000521872"/>
    </source>
</evidence>
<proteinExistence type="predicted"/>
<accession>A0A8H4VPW3</accession>
<feature type="compositionally biased region" description="Basic and acidic residues" evidence="2">
    <location>
        <begin position="361"/>
        <end position="376"/>
    </location>
</feature>
<sequence length="444" mass="49415">MTTVSPSAMLAESLSEFSKSAYKAFSEVESQSRMEVARAMAEAREARVDRDKAYKDLHTAQMESQSWKQEVITTKAALTQAELTIANQAETLAAQVESIAQLRRELIQWKDQTKNWQEHFLRVEQERCAQSSRIDELIVEKLQYRPNAATLFTPKGSKHANGAGSAPSSSSKRLLPPDLSPTQPPAYKSAAPPSPPEGQNTPNSAAAGSSHKRTNKASVKPQKRRHQNQDQGMYVDADLQEGTSKDAARSRKSNGNAVVNGHDGHMGAPSTVKSTVIRRVQAVVNVKREESYDDELSDAIAEQAATSTSSASKKKSESSDQQRYLRTPRPRIIQDEDDEEEEEEAAKSLSLYSSADAEEGREDRGPKTRYTEERGRFRQRSRINYQESDDEEEDEEEDELMMGAEDNHDEIFGTTRVEQGTPGSRKNNGAHSSQPAKKRKLSTR</sequence>
<dbReference type="AlphaFoldDB" id="A0A8H4VPW3"/>
<feature type="region of interest" description="Disordered" evidence="2">
    <location>
        <begin position="288"/>
        <end position="444"/>
    </location>
</feature>